<evidence type="ECO:0000256" key="2">
    <source>
        <dbReference type="ARBA" id="ARBA00022679"/>
    </source>
</evidence>
<dbReference type="GO" id="GO:0005794">
    <property type="term" value="C:Golgi apparatus"/>
    <property type="evidence" value="ECO:0007669"/>
    <property type="project" value="TreeGrafter"/>
</dbReference>
<keyword evidence="2 7" id="KW-0808">Transferase</keyword>
<evidence type="ECO:0000256" key="7">
    <source>
        <dbReference type="RuleBase" id="RU079119"/>
    </source>
</evidence>
<keyword evidence="3 7" id="KW-0812">Transmembrane</keyword>
<sequence>MAQHSRSHGFSLPLHPVQVFSWIMMLFNIAVVSLVYFPSMNLYSKISFAVLFALSQIFVIFFAFRAIICDPTDPMVHEHILKIINGERDEPKGNQAFCTICCCNVSMKTKHCGQCNRCVENFDHHCVWLNNCIGKKNYHNFIKLIFALEFNMMVIFSYGVSIIVYYYNDYDSYVSDIKEVVDYADKDAFIVLTYVVTIEAMIAILVDGCLIILHVWLRSKHMTTFEYILKKRNAKKKKKVKTQVADVKENTTVLWDEVTVSYMERKNGNAKTNGKGEDIKDSPEDIITNEAVQLNSNSEGIVTIYTERWVSL</sequence>
<dbReference type="InterPro" id="IPR039859">
    <property type="entry name" value="PFA4/ZDH16/20/ERF2-like"/>
</dbReference>
<feature type="transmembrane region" description="Helical" evidence="7">
    <location>
        <begin position="144"/>
        <end position="168"/>
    </location>
</feature>
<evidence type="ECO:0000313" key="9">
    <source>
        <dbReference type="EMBL" id="CAG9323791.1"/>
    </source>
</evidence>
<comment type="caution">
    <text evidence="9">The sequence shown here is derived from an EMBL/GenBank/DDBJ whole genome shotgun (WGS) entry which is preliminary data.</text>
</comment>
<comment type="similarity">
    <text evidence="7">Belongs to the DHHC palmitoyltransferase family.</text>
</comment>
<gene>
    <name evidence="9" type="ORF">BSTOLATCC_MIC34827</name>
</gene>
<dbReference type="Pfam" id="PF01529">
    <property type="entry name" value="DHHC"/>
    <property type="match status" value="1"/>
</dbReference>
<dbReference type="GO" id="GO:0006612">
    <property type="term" value="P:protein targeting to membrane"/>
    <property type="evidence" value="ECO:0007669"/>
    <property type="project" value="TreeGrafter"/>
</dbReference>
<evidence type="ECO:0000313" key="10">
    <source>
        <dbReference type="Proteomes" id="UP001162131"/>
    </source>
</evidence>
<feature type="transmembrane region" description="Helical" evidence="7">
    <location>
        <begin position="188"/>
        <end position="217"/>
    </location>
</feature>
<dbReference type="EC" id="2.3.1.225" evidence="7"/>
<dbReference type="GO" id="GO:0019706">
    <property type="term" value="F:protein-cysteine S-palmitoyltransferase activity"/>
    <property type="evidence" value="ECO:0007669"/>
    <property type="project" value="UniProtKB-EC"/>
</dbReference>
<dbReference type="PANTHER" id="PTHR22883:SF203">
    <property type="entry name" value="PALMITOYLTRANSFERASE"/>
    <property type="match status" value="1"/>
</dbReference>
<feature type="transmembrane region" description="Helical" evidence="7">
    <location>
        <begin position="20"/>
        <end position="40"/>
    </location>
</feature>
<dbReference type="PROSITE" id="PS50216">
    <property type="entry name" value="DHHC"/>
    <property type="match status" value="1"/>
</dbReference>
<reference evidence="9" key="1">
    <citation type="submission" date="2021-09" db="EMBL/GenBank/DDBJ databases">
        <authorList>
            <consortium name="AG Swart"/>
            <person name="Singh M."/>
            <person name="Singh A."/>
            <person name="Seah K."/>
            <person name="Emmerich C."/>
        </authorList>
    </citation>
    <scope>NUCLEOTIDE SEQUENCE</scope>
    <source>
        <strain evidence="9">ATCC30299</strain>
    </source>
</reference>
<dbReference type="EMBL" id="CAJZBQ010000035">
    <property type="protein sequence ID" value="CAG9323791.1"/>
    <property type="molecule type" value="Genomic_DNA"/>
</dbReference>
<dbReference type="AlphaFoldDB" id="A0AAU9JPY0"/>
<evidence type="ECO:0000256" key="3">
    <source>
        <dbReference type="ARBA" id="ARBA00022692"/>
    </source>
</evidence>
<evidence type="ECO:0000256" key="6">
    <source>
        <dbReference type="ARBA" id="ARBA00023315"/>
    </source>
</evidence>
<dbReference type="Proteomes" id="UP001162131">
    <property type="component" value="Unassembled WGS sequence"/>
</dbReference>
<evidence type="ECO:0000259" key="8">
    <source>
        <dbReference type="Pfam" id="PF01529"/>
    </source>
</evidence>
<dbReference type="PANTHER" id="PTHR22883">
    <property type="entry name" value="ZINC FINGER DHHC DOMAIN CONTAINING PROTEIN"/>
    <property type="match status" value="1"/>
</dbReference>
<dbReference type="GO" id="GO:0016020">
    <property type="term" value="C:membrane"/>
    <property type="evidence" value="ECO:0007669"/>
    <property type="project" value="UniProtKB-SubCell"/>
</dbReference>
<feature type="transmembrane region" description="Helical" evidence="7">
    <location>
        <begin position="46"/>
        <end position="68"/>
    </location>
</feature>
<comment type="subcellular location">
    <subcellularLocation>
        <location evidence="1">Membrane</location>
        <topology evidence="1">Multi-pass membrane protein</topology>
    </subcellularLocation>
</comment>
<organism evidence="9 10">
    <name type="scientific">Blepharisma stoltei</name>
    <dbReference type="NCBI Taxonomy" id="1481888"/>
    <lineage>
        <taxon>Eukaryota</taxon>
        <taxon>Sar</taxon>
        <taxon>Alveolata</taxon>
        <taxon>Ciliophora</taxon>
        <taxon>Postciliodesmatophora</taxon>
        <taxon>Heterotrichea</taxon>
        <taxon>Heterotrichida</taxon>
        <taxon>Blepharismidae</taxon>
        <taxon>Blepharisma</taxon>
    </lineage>
</organism>
<dbReference type="GO" id="GO:0005783">
    <property type="term" value="C:endoplasmic reticulum"/>
    <property type="evidence" value="ECO:0007669"/>
    <property type="project" value="TreeGrafter"/>
</dbReference>
<comment type="catalytic activity">
    <reaction evidence="7">
        <text>L-cysteinyl-[protein] + hexadecanoyl-CoA = S-hexadecanoyl-L-cysteinyl-[protein] + CoA</text>
        <dbReference type="Rhea" id="RHEA:36683"/>
        <dbReference type="Rhea" id="RHEA-COMP:10131"/>
        <dbReference type="Rhea" id="RHEA-COMP:11032"/>
        <dbReference type="ChEBI" id="CHEBI:29950"/>
        <dbReference type="ChEBI" id="CHEBI:57287"/>
        <dbReference type="ChEBI" id="CHEBI:57379"/>
        <dbReference type="ChEBI" id="CHEBI:74151"/>
        <dbReference type="EC" id="2.3.1.225"/>
    </reaction>
</comment>
<evidence type="ECO:0000256" key="4">
    <source>
        <dbReference type="ARBA" id="ARBA00022989"/>
    </source>
</evidence>
<protein>
    <recommendedName>
        <fullName evidence="7">Palmitoyltransferase</fullName>
        <ecNumber evidence="7">2.3.1.225</ecNumber>
    </recommendedName>
</protein>
<comment type="domain">
    <text evidence="7">The DHHC domain is required for palmitoyltransferase activity.</text>
</comment>
<name>A0AAU9JPY0_9CILI</name>
<evidence type="ECO:0000256" key="1">
    <source>
        <dbReference type="ARBA" id="ARBA00004141"/>
    </source>
</evidence>
<dbReference type="InterPro" id="IPR001594">
    <property type="entry name" value="Palmitoyltrfase_DHHC"/>
</dbReference>
<keyword evidence="4 7" id="KW-1133">Transmembrane helix</keyword>
<keyword evidence="10" id="KW-1185">Reference proteome</keyword>
<feature type="domain" description="Palmitoyltransferase DHHC" evidence="8">
    <location>
        <begin position="94"/>
        <end position="230"/>
    </location>
</feature>
<keyword evidence="6 7" id="KW-0012">Acyltransferase</keyword>
<proteinExistence type="inferred from homology"/>
<accession>A0AAU9JPY0</accession>
<evidence type="ECO:0000256" key="5">
    <source>
        <dbReference type="ARBA" id="ARBA00023136"/>
    </source>
</evidence>
<keyword evidence="5 7" id="KW-0472">Membrane</keyword>